<evidence type="ECO:0000256" key="5">
    <source>
        <dbReference type="ARBA" id="ARBA00022801"/>
    </source>
</evidence>
<dbReference type="InterPro" id="IPR050396">
    <property type="entry name" value="Glycosyltr_51/Transpeptidase"/>
</dbReference>
<dbReference type="PROSITE" id="PS51178">
    <property type="entry name" value="PASTA"/>
    <property type="match status" value="1"/>
</dbReference>
<evidence type="ECO:0000256" key="6">
    <source>
        <dbReference type="ARBA" id="ARBA00023268"/>
    </source>
</evidence>
<dbReference type="EMBL" id="JBHSGF010000001">
    <property type="protein sequence ID" value="MFC4553700.1"/>
    <property type="molecule type" value="Genomic_DNA"/>
</dbReference>
<name>A0ABV9D4P7_9MICO</name>
<evidence type="ECO:0000313" key="11">
    <source>
        <dbReference type="EMBL" id="MFC4553700.1"/>
    </source>
</evidence>
<evidence type="ECO:0000256" key="7">
    <source>
        <dbReference type="ARBA" id="ARBA00034000"/>
    </source>
</evidence>
<dbReference type="Gene3D" id="3.30.10.20">
    <property type="match status" value="1"/>
</dbReference>
<evidence type="ECO:0000256" key="1">
    <source>
        <dbReference type="ARBA" id="ARBA00022645"/>
    </source>
</evidence>
<dbReference type="Proteomes" id="UP001595955">
    <property type="component" value="Unassembled WGS sequence"/>
</dbReference>
<dbReference type="Pfam" id="PF03793">
    <property type="entry name" value="PASTA"/>
    <property type="match status" value="1"/>
</dbReference>
<dbReference type="InterPro" id="IPR001264">
    <property type="entry name" value="Glyco_trans_51"/>
</dbReference>
<keyword evidence="12" id="KW-1185">Reference proteome</keyword>
<gene>
    <name evidence="11" type="ORF">ACFO3F_00425</name>
</gene>
<dbReference type="PANTHER" id="PTHR32282:SF33">
    <property type="entry name" value="PEPTIDOGLYCAN GLYCOSYLTRANSFERASE"/>
    <property type="match status" value="1"/>
</dbReference>
<evidence type="ECO:0000313" key="12">
    <source>
        <dbReference type="Proteomes" id="UP001595955"/>
    </source>
</evidence>
<feature type="compositionally biased region" description="Low complexity" evidence="9">
    <location>
        <begin position="762"/>
        <end position="776"/>
    </location>
</feature>
<comment type="caution">
    <text evidence="11">The sequence shown here is derived from an EMBL/GenBank/DDBJ whole genome shotgun (WGS) entry which is preliminary data.</text>
</comment>
<dbReference type="InterPro" id="IPR005543">
    <property type="entry name" value="PASTA_dom"/>
</dbReference>
<dbReference type="SUPFAM" id="SSF56601">
    <property type="entry name" value="beta-lactamase/transpeptidase-like"/>
    <property type="match status" value="1"/>
</dbReference>
<evidence type="ECO:0000256" key="2">
    <source>
        <dbReference type="ARBA" id="ARBA00022670"/>
    </source>
</evidence>
<feature type="region of interest" description="Disordered" evidence="9">
    <location>
        <begin position="737"/>
        <end position="805"/>
    </location>
</feature>
<dbReference type="RefSeq" id="WP_122822940.1">
    <property type="nucleotide sequence ID" value="NZ_CP033325.1"/>
</dbReference>
<keyword evidence="2" id="KW-0645">Protease</keyword>
<feature type="compositionally biased region" description="Polar residues" evidence="9">
    <location>
        <begin position="737"/>
        <end position="756"/>
    </location>
</feature>
<comment type="catalytic activity">
    <reaction evidence="8">
        <text>[GlcNAc-(1-&gt;4)-Mur2Ac(oyl-L-Ala-gamma-D-Glu-L-Lys-D-Ala-D-Ala)](n)-di-trans,octa-cis-undecaprenyl diphosphate + beta-D-GlcNAc-(1-&gt;4)-Mur2Ac(oyl-L-Ala-gamma-D-Glu-L-Lys-D-Ala-D-Ala)-di-trans,octa-cis-undecaprenyl diphosphate = [GlcNAc-(1-&gt;4)-Mur2Ac(oyl-L-Ala-gamma-D-Glu-L-Lys-D-Ala-D-Ala)](n+1)-di-trans,octa-cis-undecaprenyl diphosphate + di-trans,octa-cis-undecaprenyl diphosphate + H(+)</text>
        <dbReference type="Rhea" id="RHEA:23708"/>
        <dbReference type="Rhea" id="RHEA-COMP:9602"/>
        <dbReference type="Rhea" id="RHEA-COMP:9603"/>
        <dbReference type="ChEBI" id="CHEBI:15378"/>
        <dbReference type="ChEBI" id="CHEBI:58405"/>
        <dbReference type="ChEBI" id="CHEBI:60033"/>
        <dbReference type="ChEBI" id="CHEBI:78435"/>
        <dbReference type="EC" id="2.4.99.28"/>
    </reaction>
</comment>
<dbReference type="Pfam" id="PF00905">
    <property type="entry name" value="Transpeptidase"/>
    <property type="match status" value="1"/>
</dbReference>
<dbReference type="InterPro" id="IPR012338">
    <property type="entry name" value="Beta-lactam/transpept-like"/>
</dbReference>
<feature type="compositionally biased region" description="Pro residues" evidence="9">
    <location>
        <begin position="777"/>
        <end position="787"/>
    </location>
</feature>
<dbReference type="Gene3D" id="1.10.3810.10">
    <property type="entry name" value="Biosynthetic peptidoglycan transglycosylase-like"/>
    <property type="match status" value="1"/>
</dbReference>
<protein>
    <submittedName>
        <fullName evidence="11">Penicillin-binding protein</fullName>
    </submittedName>
</protein>
<evidence type="ECO:0000256" key="9">
    <source>
        <dbReference type="SAM" id="MobiDB-lite"/>
    </source>
</evidence>
<proteinExistence type="predicted"/>
<evidence type="ECO:0000256" key="3">
    <source>
        <dbReference type="ARBA" id="ARBA00022676"/>
    </source>
</evidence>
<reference evidence="12" key="1">
    <citation type="journal article" date="2019" name="Int. J. Syst. Evol. Microbiol.">
        <title>The Global Catalogue of Microorganisms (GCM) 10K type strain sequencing project: providing services to taxonomists for standard genome sequencing and annotation.</title>
        <authorList>
            <consortium name="The Broad Institute Genomics Platform"/>
            <consortium name="The Broad Institute Genome Sequencing Center for Infectious Disease"/>
            <person name="Wu L."/>
            <person name="Ma J."/>
        </authorList>
    </citation>
    <scope>NUCLEOTIDE SEQUENCE [LARGE SCALE GENOMIC DNA]</scope>
    <source>
        <strain evidence="12">JCM 3369</strain>
    </source>
</reference>
<keyword evidence="6" id="KW-0511">Multifunctional enzyme</keyword>
<keyword evidence="4" id="KW-0808">Transferase</keyword>
<evidence type="ECO:0000256" key="4">
    <source>
        <dbReference type="ARBA" id="ARBA00022679"/>
    </source>
</evidence>
<comment type="catalytic activity">
    <reaction evidence="7">
        <text>Preferential cleavage: (Ac)2-L-Lys-D-Ala-|-D-Ala. Also transpeptidation of peptidyl-alanyl moieties that are N-acyl substituents of D-alanine.</text>
        <dbReference type="EC" id="3.4.16.4"/>
    </reaction>
</comment>
<dbReference type="PANTHER" id="PTHR32282">
    <property type="entry name" value="BINDING PROTEIN TRANSPEPTIDASE, PUTATIVE-RELATED"/>
    <property type="match status" value="1"/>
</dbReference>
<dbReference type="Gene3D" id="3.40.710.10">
    <property type="entry name" value="DD-peptidase/beta-lactamase superfamily"/>
    <property type="match status" value="1"/>
</dbReference>
<dbReference type="InterPro" id="IPR036950">
    <property type="entry name" value="PBP_transglycosylase"/>
</dbReference>
<keyword evidence="5" id="KW-0378">Hydrolase</keyword>
<dbReference type="SUPFAM" id="SSF53955">
    <property type="entry name" value="Lysozyme-like"/>
    <property type="match status" value="1"/>
</dbReference>
<keyword evidence="3" id="KW-0328">Glycosyltransferase</keyword>
<evidence type="ECO:0000259" key="10">
    <source>
        <dbReference type="PROSITE" id="PS51178"/>
    </source>
</evidence>
<keyword evidence="1" id="KW-0121">Carboxypeptidase</keyword>
<dbReference type="Pfam" id="PF00912">
    <property type="entry name" value="Transgly"/>
    <property type="match status" value="1"/>
</dbReference>
<organism evidence="11 12">
    <name type="scientific">Georgenia faecalis</name>
    <dbReference type="NCBI Taxonomy" id="2483799"/>
    <lineage>
        <taxon>Bacteria</taxon>
        <taxon>Bacillati</taxon>
        <taxon>Actinomycetota</taxon>
        <taxon>Actinomycetes</taxon>
        <taxon>Micrococcales</taxon>
        <taxon>Bogoriellaceae</taxon>
        <taxon>Georgenia</taxon>
    </lineage>
</organism>
<evidence type="ECO:0000256" key="8">
    <source>
        <dbReference type="ARBA" id="ARBA00049902"/>
    </source>
</evidence>
<dbReference type="CDD" id="cd06577">
    <property type="entry name" value="PASTA_pknB"/>
    <property type="match status" value="1"/>
</dbReference>
<sequence>MSASSRPSGRAVSPIQLVALFVAFLLIAGTGGILTAGLLLPAVGSVGAVSAASVDLFDELPSELTINEPSEQSVILDAGGNRLATFYAENRIVVGLDAISQHVKDAVVATEDRRFYEHRGVDAEGMVRAAVTNAVSDSVEGASTLTQQYVKNVLIEESRVTGDPELFEQATERTVGRKLREARMAIGLEQVWSKEEILAGYLNIAQFGPSQYGVETAARHYFNKSAAELGIGESALLAGITQSPNNLDPVANPENAFNRRNVVLRLMRDQGYITPEEHDAAVAQPLAEMLNVQNSSNGCAVAGTAAYFCEYVVKEILNNEAYGEDVSARRQLLLRGGLEIHTTLDPAKQQAAFESVTGAVPTNDPSGISMALSSVEPGTGKILAMAQNTNYGQATPEDPRATLVNFNVGTSYGGGLGFQSGSTFKVFTLIEWLRTGHSLMDRVDSDNRHFPREVWNISCAPDKADDWDPKNLEGFGGGRMTVLESTRMSVNTSFVVMASQLDLCAITGVAEAMGVETGTGAPLEPIPSMTLGANTVTPLSMANAYATLAAGGTACDPVAITRMVSREGEEIAVPPSNCQQVLETDIVNGVNHALQTVTQTRGATGAPANLPGRPTAGKTGTANDDKHAWFVGYIPQMSTAVWMGYSAGDRVMGDITINGRYHDRVYGGLIAAPTWKAYMERATEGMPVVPFPEANPRQIAGDRVPDIGGRSLEEARQTLEAAGYTVRIGNPVAATWPSGTAAGTQPAAGSQASRGATVTIYPSSGSAASRQSSPARPATPSPSPSPSPGGAGAGEGSPDDGGEDN</sequence>
<accession>A0ABV9D4P7</accession>
<feature type="domain" description="PASTA" evidence="10">
    <location>
        <begin position="698"/>
        <end position="764"/>
    </location>
</feature>
<dbReference type="InterPro" id="IPR023346">
    <property type="entry name" value="Lysozyme-like_dom_sf"/>
</dbReference>
<dbReference type="InterPro" id="IPR001460">
    <property type="entry name" value="PCN-bd_Tpept"/>
</dbReference>